<dbReference type="EMBL" id="JBEPSB010000007">
    <property type="protein sequence ID" value="MET4560737.1"/>
    <property type="molecule type" value="Genomic_DNA"/>
</dbReference>
<keyword evidence="2" id="KW-1133">Transmembrane helix</keyword>
<evidence type="ECO:0000256" key="1">
    <source>
        <dbReference type="SAM" id="MobiDB-lite"/>
    </source>
</evidence>
<proteinExistence type="predicted"/>
<evidence type="ECO:0000313" key="4">
    <source>
        <dbReference type="Proteomes" id="UP001549363"/>
    </source>
</evidence>
<feature type="compositionally biased region" description="Basic and acidic residues" evidence="1">
    <location>
        <begin position="56"/>
        <end position="150"/>
    </location>
</feature>
<sequence>MTLFLFGISLLGMMAGVVLLILGFIKKKKLKGGIVIGVSVLLFFVSLLMPAPEGSKEKVEVASKTQEELNKEKEAEQAKKEEEKKALEEKKAKEEEMIAKKEEKEAKIEEERKAKEAKLKEEQAAKAKAEKEAKEKAEANKQKTETKPEKIQTTTKENSNVTLANEAKKVITDKLGKKNNQKKDTVKSYAVTEEGNGKAFIVELNANENFTVNMTKKGMWMDSKKILELLNKKNEFEKIIIHWYYPLIDTYGNEKDVLVMSFNINKATLNKIKWDNFLTDNVPNVVDNYFEHAALKE</sequence>
<feature type="transmembrane region" description="Helical" evidence="2">
    <location>
        <begin position="32"/>
        <end position="51"/>
    </location>
</feature>
<reference evidence="3 4" key="1">
    <citation type="submission" date="2024-06" db="EMBL/GenBank/DDBJ databases">
        <title>Sorghum-associated microbial communities from plants grown in Nebraska, USA.</title>
        <authorList>
            <person name="Schachtman D."/>
        </authorList>
    </citation>
    <scope>NUCLEOTIDE SEQUENCE [LARGE SCALE GENOMIC DNA]</scope>
    <source>
        <strain evidence="3 4">736</strain>
    </source>
</reference>
<dbReference type="RefSeq" id="WP_354471620.1">
    <property type="nucleotide sequence ID" value="NZ_JBEPSB010000007.1"/>
</dbReference>
<dbReference type="Proteomes" id="UP001549363">
    <property type="component" value="Unassembled WGS sequence"/>
</dbReference>
<feature type="region of interest" description="Disordered" evidence="1">
    <location>
        <begin position="56"/>
        <end position="156"/>
    </location>
</feature>
<keyword evidence="4" id="KW-1185">Reference proteome</keyword>
<keyword evidence="2" id="KW-0812">Transmembrane</keyword>
<gene>
    <name evidence="3" type="ORF">ABIA69_001881</name>
</gene>
<accession>A0ABV2PIH0</accession>
<protein>
    <submittedName>
        <fullName evidence="3">Outer membrane biosynthesis protein TonB</fullName>
    </submittedName>
</protein>
<feature type="transmembrane region" description="Helical" evidence="2">
    <location>
        <begin position="6"/>
        <end position="25"/>
    </location>
</feature>
<evidence type="ECO:0000313" key="3">
    <source>
        <dbReference type="EMBL" id="MET4560737.1"/>
    </source>
</evidence>
<keyword evidence="2" id="KW-0472">Membrane</keyword>
<comment type="caution">
    <text evidence="3">The sequence shown here is derived from an EMBL/GenBank/DDBJ whole genome shotgun (WGS) entry which is preliminary data.</text>
</comment>
<evidence type="ECO:0000256" key="2">
    <source>
        <dbReference type="SAM" id="Phobius"/>
    </source>
</evidence>
<name>A0ABV2PIH0_9BACI</name>
<organism evidence="3 4">
    <name type="scientific">Lysinibacillus parviboronicapiens</name>
    <dbReference type="NCBI Taxonomy" id="436516"/>
    <lineage>
        <taxon>Bacteria</taxon>
        <taxon>Bacillati</taxon>
        <taxon>Bacillota</taxon>
        <taxon>Bacilli</taxon>
        <taxon>Bacillales</taxon>
        <taxon>Bacillaceae</taxon>
        <taxon>Lysinibacillus</taxon>
    </lineage>
</organism>